<name>A0A1H7T6V7_HALLR</name>
<sequence length="130" mass="14425">MVPAPDEDIDENLREVRELTPNACPGVQSLDQFGTKWRLRILYNLFDGGHRFNELKRASGASSYTLSRVLESLEDDGIVDRRVEEGPPVETHYSLTEKGAALKPVFDAIDEWNAEWVGEAGEKPNGAPGV</sequence>
<dbReference type="OrthoDB" id="147589at2157"/>
<dbReference type="InterPro" id="IPR002577">
    <property type="entry name" value="HTH_HxlR"/>
</dbReference>
<dbReference type="SUPFAM" id="SSF46785">
    <property type="entry name" value="Winged helix' DNA-binding domain"/>
    <property type="match status" value="1"/>
</dbReference>
<protein>
    <submittedName>
        <fullName evidence="5">DNA-binding transcriptional regulator, HxlR family</fullName>
    </submittedName>
</protein>
<dbReference type="RefSeq" id="WP_074795740.1">
    <property type="nucleotide sequence ID" value="NZ_FOAD01000008.1"/>
</dbReference>
<evidence type="ECO:0000313" key="6">
    <source>
        <dbReference type="Proteomes" id="UP000183894"/>
    </source>
</evidence>
<organism evidence="5 6">
    <name type="scientific">Haloferax larsenii</name>
    <dbReference type="NCBI Taxonomy" id="302484"/>
    <lineage>
        <taxon>Archaea</taxon>
        <taxon>Methanobacteriati</taxon>
        <taxon>Methanobacteriota</taxon>
        <taxon>Stenosarchaea group</taxon>
        <taxon>Halobacteria</taxon>
        <taxon>Halobacteriales</taxon>
        <taxon>Haloferacaceae</taxon>
        <taxon>Haloferax</taxon>
    </lineage>
</organism>
<feature type="domain" description="HTH hxlR-type" evidence="4">
    <location>
        <begin position="24"/>
        <end position="121"/>
    </location>
</feature>
<dbReference type="CDD" id="cd00090">
    <property type="entry name" value="HTH_ARSR"/>
    <property type="match status" value="1"/>
</dbReference>
<dbReference type="GO" id="GO:0003677">
    <property type="term" value="F:DNA binding"/>
    <property type="evidence" value="ECO:0007669"/>
    <property type="project" value="UniProtKB-KW"/>
</dbReference>
<keyword evidence="2 5" id="KW-0238">DNA-binding</keyword>
<evidence type="ECO:0000256" key="3">
    <source>
        <dbReference type="ARBA" id="ARBA00023163"/>
    </source>
</evidence>
<dbReference type="InterPro" id="IPR001845">
    <property type="entry name" value="HTH_ArsR_DNA-bd_dom"/>
</dbReference>
<dbReference type="SMART" id="SM00418">
    <property type="entry name" value="HTH_ARSR"/>
    <property type="match status" value="1"/>
</dbReference>
<evidence type="ECO:0000256" key="2">
    <source>
        <dbReference type="ARBA" id="ARBA00023125"/>
    </source>
</evidence>
<dbReference type="GO" id="GO:0003700">
    <property type="term" value="F:DNA-binding transcription factor activity"/>
    <property type="evidence" value="ECO:0007669"/>
    <property type="project" value="InterPro"/>
</dbReference>
<dbReference type="InterPro" id="IPR011991">
    <property type="entry name" value="ArsR-like_HTH"/>
</dbReference>
<dbReference type="InterPro" id="IPR036388">
    <property type="entry name" value="WH-like_DNA-bd_sf"/>
</dbReference>
<proteinExistence type="predicted"/>
<dbReference type="EMBL" id="FOAD01000008">
    <property type="protein sequence ID" value="SEL79996.1"/>
    <property type="molecule type" value="Genomic_DNA"/>
</dbReference>
<dbReference type="AlphaFoldDB" id="A0A1H7T6V7"/>
<keyword evidence="1" id="KW-0805">Transcription regulation</keyword>
<keyword evidence="3" id="KW-0804">Transcription</keyword>
<accession>A0A1H7T6V7</accession>
<gene>
    <name evidence="5" type="ORF">SAMN04488691_10878</name>
</gene>
<evidence type="ECO:0000256" key="1">
    <source>
        <dbReference type="ARBA" id="ARBA00023015"/>
    </source>
</evidence>
<dbReference type="Proteomes" id="UP000183894">
    <property type="component" value="Unassembled WGS sequence"/>
</dbReference>
<dbReference type="PANTHER" id="PTHR33204:SF18">
    <property type="entry name" value="TRANSCRIPTIONAL REGULATORY PROTEIN"/>
    <property type="match status" value="1"/>
</dbReference>
<dbReference type="InterPro" id="IPR036390">
    <property type="entry name" value="WH_DNA-bd_sf"/>
</dbReference>
<dbReference type="PANTHER" id="PTHR33204">
    <property type="entry name" value="TRANSCRIPTIONAL REGULATOR, MARR FAMILY"/>
    <property type="match status" value="1"/>
</dbReference>
<evidence type="ECO:0000313" key="5">
    <source>
        <dbReference type="EMBL" id="SEL79996.1"/>
    </source>
</evidence>
<reference evidence="5 6" key="1">
    <citation type="submission" date="2016-10" db="EMBL/GenBank/DDBJ databases">
        <authorList>
            <person name="de Groot N.N."/>
        </authorList>
    </citation>
    <scope>NUCLEOTIDE SEQUENCE [LARGE SCALE GENOMIC DNA]</scope>
    <source>
        <strain evidence="5 6">CDM_5</strain>
    </source>
</reference>
<evidence type="ECO:0000259" key="4">
    <source>
        <dbReference type="PROSITE" id="PS51118"/>
    </source>
</evidence>
<dbReference type="Gene3D" id="1.10.10.10">
    <property type="entry name" value="Winged helix-like DNA-binding domain superfamily/Winged helix DNA-binding domain"/>
    <property type="match status" value="1"/>
</dbReference>
<dbReference type="Pfam" id="PF01638">
    <property type="entry name" value="HxlR"/>
    <property type="match status" value="1"/>
</dbReference>
<dbReference type="PROSITE" id="PS51118">
    <property type="entry name" value="HTH_HXLR"/>
    <property type="match status" value="1"/>
</dbReference>